<feature type="domain" description="Lysozyme inhibitor LprI-like N-terminal" evidence="1">
    <location>
        <begin position="68"/>
        <end position="114"/>
    </location>
</feature>
<accession>A0A4P7UFJ4</accession>
<proteinExistence type="predicted"/>
<evidence type="ECO:0000259" key="1">
    <source>
        <dbReference type="Pfam" id="PF07007"/>
    </source>
</evidence>
<evidence type="ECO:0000313" key="3">
    <source>
        <dbReference type="Proteomes" id="UP000297065"/>
    </source>
</evidence>
<dbReference type="EMBL" id="CP036295">
    <property type="protein sequence ID" value="QCC84723.1"/>
    <property type="molecule type" value="Genomic_DNA"/>
</dbReference>
<dbReference type="InterPro" id="IPR009739">
    <property type="entry name" value="LprI-like_N"/>
</dbReference>
<dbReference type="Proteomes" id="UP000297065">
    <property type="component" value="Chromosome"/>
</dbReference>
<dbReference type="Pfam" id="PF07007">
    <property type="entry name" value="LprI"/>
    <property type="match status" value="1"/>
</dbReference>
<dbReference type="AlphaFoldDB" id="A0A4P7UFJ4"/>
<evidence type="ECO:0000313" key="2">
    <source>
        <dbReference type="EMBL" id="QCC84723.1"/>
    </source>
</evidence>
<protein>
    <submittedName>
        <fullName evidence="2">DUF1311 domain-containing protein</fullName>
    </submittedName>
</protein>
<reference evidence="2 3" key="1">
    <citation type="submission" date="2019-02" db="EMBL/GenBank/DDBJ databases">
        <title>Complete Genome Sequence of Desulfovibrio desulfuricans IC1, a Sulfonate Utilizing Anaerobe.</title>
        <authorList>
            <person name="Day L.A."/>
            <person name="De Leon K.B."/>
            <person name="Wall J.D."/>
        </authorList>
    </citation>
    <scope>NUCLEOTIDE SEQUENCE [LARGE SCALE GENOMIC DNA]</scope>
    <source>
        <strain evidence="2 3">IC1</strain>
    </source>
</reference>
<gene>
    <name evidence="2" type="ORF">DDIC_02280</name>
</gene>
<name>A0A4P7UFJ4_DESDE</name>
<sequence>MVSVFLKKDKFSMNMFSRRQMRKASLLAIPLAIALILSSTSSFSAEIRDQGKEAHTLKLTDALHEEFLADEDYALADALLNATWKQVKLNVSEDQYKKLLQEQRKWTSSGRDEAAGIHASSMPPKAAFIRAMQDRTNSLLRIVRIPPKAGVYSSPNATFTVRINEAGYASITVEGNAEDGQGHSCEFTGKGIINTYDWTTLTHDDFPNFYLLFTRAGAELVYATGGISQGCGAGVNFNYSYTLDK</sequence>
<organism evidence="2 3">
    <name type="scientific">Desulfovibrio desulfuricans</name>
    <dbReference type="NCBI Taxonomy" id="876"/>
    <lineage>
        <taxon>Bacteria</taxon>
        <taxon>Pseudomonadati</taxon>
        <taxon>Thermodesulfobacteriota</taxon>
        <taxon>Desulfovibrionia</taxon>
        <taxon>Desulfovibrionales</taxon>
        <taxon>Desulfovibrionaceae</taxon>
        <taxon>Desulfovibrio</taxon>
    </lineage>
</organism>